<evidence type="ECO:0000256" key="1">
    <source>
        <dbReference type="SAM" id="Phobius"/>
    </source>
</evidence>
<protein>
    <submittedName>
        <fullName evidence="2">Uncharacterized protein</fullName>
    </submittedName>
</protein>
<evidence type="ECO:0000313" key="3">
    <source>
        <dbReference type="Proteomes" id="UP001154061"/>
    </source>
</evidence>
<gene>
    <name evidence="2" type="ORF">NDI89_12105</name>
</gene>
<dbReference type="EMBL" id="JAMQOT010000004">
    <property type="protein sequence ID" value="MDF9746325.1"/>
    <property type="molecule type" value="Genomic_DNA"/>
</dbReference>
<keyword evidence="1" id="KW-0812">Transmembrane</keyword>
<dbReference type="Proteomes" id="UP001154061">
    <property type="component" value="Unassembled WGS sequence"/>
</dbReference>
<name>A0A9Q4Q0B7_9EURY</name>
<feature type="transmembrane region" description="Helical" evidence="1">
    <location>
        <begin position="90"/>
        <end position="109"/>
    </location>
</feature>
<keyword evidence="3" id="KW-1185">Reference proteome</keyword>
<dbReference type="AlphaFoldDB" id="A0A9Q4Q0B7"/>
<accession>A0A9Q4Q0B7</accession>
<feature type="transmembrane region" description="Helical" evidence="1">
    <location>
        <begin position="61"/>
        <end position="78"/>
    </location>
</feature>
<comment type="caution">
    <text evidence="2">The sequence shown here is derived from an EMBL/GenBank/DDBJ whole genome shotgun (WGS) entry which is preliminary data.</text>
</comment>
<evidence type="ECO:0000313" key="2">
    <source>
        <dbReference type="EMBL" id="MDF9746325.1"/>
    </source>
</evidence>
<proteinExistence type="predicted"/>
<reference evidence="2" key="1">
    <citation type="submission" date="2022-06" db="EMBL/GenBank/DDBJ databases">
        <title>Natrinema sp. a new haloarchaeum isolate from saline soil.</title>
        <authorList>
            <person name="Strakova D."/>
            <person name="Galisteo C."/>
            <person name="Sanchez-Porro C."/>
            <person name="Ventosa A."/>
        </authorList>
    </citation>
    <scope>NUCLEOTIDE SEQUENCE</scope>
    <source>
        <strain evidence="2">S1CR25-10</strain>
    </source>
</reference>
<feature type="transmembrane region" description="Helical" evidence="1">
    <location>
        <begin position="31"/>
        <end position="49"/>
    </location>
</feature>
<keyword evidence="1" id="KW-1133">Transmembrane helix</keyword>
<keyword evidence="1" id="KW-0472">Membrane</keyword>
<feature type="transmembrane region" description="Helical" evidence="1">
    <location>
        <begin position="7"/>
        <end position="25"/>
    </location>
</feature>
<sequence>MYGKNSASLAAYYAILVAFGAMLLVPDPTGALNVLVAIAGLGIVGVALIDGSVRELRPGIGALYAFGIVASVGVWALQDPLWASEVYGTVVEVIAVLSLAVLLGTYLIARHRGTGGDRSLADRTG</sequence>
<organism evidence="2 3">
    <name type="scientific">Natrinema salsiterrestre</name>
    <dbReference type="NCBI Taxonomy" id="2950540"/>
    <lineage>
        <taxon>Archaea</taxon>
        <taxon>Methanobacteriati</taxon>
        <taxon>Methanobacteriota</taxon>
        <taxon>Stenosarchaea group</taxon>
        <taxon>Halobacteria</taxon>
        <taxon>Halobacteriales</taxon>
        <taxon>Natrialbaceae</taxon>
        <taxon>Natrinema</taxon>
    </lineage>
</organism>